<proteinExistence type="predicted"/>
<comment type="caution">
    <text evidence="1">The sequence shown here is derived from an EMBL/GenBank/DDBJ whole genome shotgun (WGS) entry which is preliminary data.</text>
</comment>
<organism evidence="1 2">
    <name type="scientific">Naganishia adeliensis</name>
    <dbReference type="NCBI Taxonomy" id="92952"/>
    <lineage>
        <taxon>Eukaryota</taxon>
        <taxon>Fungi</taxon>
        <taxon>Dikarya</taxon>
        <taxon>Basidiomycota</taxon>
        <taxon>Agaricomycotina</taxon>
        <taxon>Tremellomycetes</taxon>
        <taxon>Filobasidiales</taxon>
        <taxon>Filobasidiaceae</taxon>
        <taxon>Naganishia</taxon>
    </lineage>
</organism>
<reference evidence="1" key="1">
    <citation type="submission" date="2023-04" db="EMBL/GenBank/DDBJ databases">
        <title>Draft Genome sequencing of Naganishia species isolated from polar environments using Oxford Nanopore Technology.</title>
        <authorList>
            <person name="Leo P."/>
            <person name="Venkateswaran K."/>
        </authorList>
    </citation>
    <scope>NUCLEOTIDE SEQUENCE</scope>
    <source>
        <strain evidence="1">MNA-CCFEE 5262</strain>
    </source>
</reference>
<dbReference type="Proteomes" id="UP001230649">
    <property type="component" value="Unassembled WGS sequence"/>
</dbReference>
<sequence length="869" mass="96710">MAQTGKSPAGNKVNGVNGHTPAKKNGSSDSSRSNGKKRSRETTEEDAEMEHRADNTSQRKSHPSTPSSTPKASKIVHMRDEGDLDANDDDELARMSNRSQGKIKKRKSGANLTDQDRKFDAEKRKEQAKRLAVETATLPVNTAQDQLVKSILANDTVIVMAETGSGKSTQLPKMLQQHRFITEYYKQKQIATPNLAITQPRRLPCLSLAQRVSEEMGVALGREVGYAVRFDSKETLAAPGSKKNGQTTIRFCTEGVLLRELGNEPLASGKGKPTEKGDQEEPKTDGQTSDGEDEHPNFLLRYDIIIIDEAHERTLNTDFLLGSLKLIQAERKRLARGIEEAKAQKGKDGGNGDVDVLKKTWGGYQMRELKIVVMSATLEADVFSNFFDKAPILYVKGRTYPVDVYHATENHEEDRVDAALKQCFQLHFNKPPGDILVFMPGQEEIEGLVKSLEQYSKEIPEDMLQIEALPLYRVLSQAQQNRVFEPAGRNVRKIIVSTNIAETGLTIPGIKYVVDSGLQKERSVITSASGSMSALQTIQCSKSAANQRAGRAGRTAAGECYRLYTEPAYEVRPQVAEAEILRTDLSSAILTLIAMNQNPFDFPYIDQPSRPFSVQAVAELLRLDAITVKPFRLTELGKRMRHYPMIPSRSRILLESFKAGCPSEIIDILSLQEAGNPILESAGLREKAEKVKTTFKHRDGDHLTYLAIFRAFIEQQDQHRATLAQDSKAASATSPTAWCKDNALNFRVLKEAVQIRNQLRHLAQQQGQDPDISAGEDQDRVLKCLLHGLPLNTARIQPDKRGYRQLVGSRDIKIHPSSVLVDRKVPTIMYDEINVTTAFYAHTVSVIEESWLDEIPGFNQRSIQQLSSA</sequence>
<protein>
    <submittedName>
        <fullName evidence="1">Uncharacterized protein</fullName>
    </submittedName>
</protein>
<gene>
    <name evidence="1" type="ORF">QFC20_002071</name>
</gene>
<dbReference type="EMBL" id="JASBWS010000014">
    <property type="protein sequence ID" value="KAJ9112746.1"/>
    <property type="molecule type" value="Genomic_DNA"/>
</dbReference>
<keyword evidence="2" id="KW-1185">Reference proteome</keyword>
<accession>A0ACC2WMR9</accession>
<evidence type="ECO:0000313" key="1">
    <source>
        <dbReference type="EMBL" id="KAJ9112746.1"/>
    </source>
</evidence>
<name>A0ACC2WMR9_9TREE</name>
<evidence type="ECO:0000313" key="2">
    <source>
        <dbReference type="Proteomes" id="UP001230649"/>
    </source>
</evidence>